<accession>A0A0R2ALJ1</accession>
<dbReference type="PATRIC" id="fig|1423781.4.peg.752"/>
<dbReference type="AlphaFoldDB" id="A0A0R2ALJ1"/>
<dbReference type="RefSeq" id="WP_056967049.1">
    <property type="nucleotide sequence ID" value="NZ_AYYQ01000036.1"/>
</dbReference>
<dbReference type="STRING" id="1423781.FD06_GL000729"/>
<organism evidence="1 2">
    <name type="scientific">Apilactobacillus ozensis DSM 23829 = JCM 17196</name>
    <dbReference type="NCBI Taxonomy" id="1423781"/>
    <lineage>
        <taxon>Bacteria</taxon>
        <taxon>Bacillati</taxon>
        <taxon>Bacillota</taxon>
        <taxon>Bacilli</taxon>
        <taxon>Lactobacillales</taxon>
        <taxon>Lactobacillaceae</taxon>
        <taxon>Apilactobacillus</taxon>
    </lineage>
</organism>
<name>A0A0R2ALJ1_9LACO</name>
<evidence type="ECO:0000313" key="2">
    <source>
        <dbReference type="Proteomes" id="UP000052012"/>
    </source>
</evidence>
<keyword evidence="2" id="KW-1185">Reference proteome</keyword>
<evidence type="ECO:0000313" key="1">
    <source>
        <dbReference type="EMBL" id="KRM67578.1"/>
    </source>
</evidence>
<reference evidence="1 2" key="1">
    <citation type="journal article" date="2015" name="Genome Announc.">
        <title>Expanding the biotechnology potential of lactobacilli through comparative genomics of 213 strains and associated genera.</title>
        <authorList>
            <person name="Sun Z."/>
            <person name="Harris H.M."/>
            <person name="McCann A."/>
            <person name="Guo C."/>
            <person name="Argimon S."/>
            <person name="Zhang W."/>
            <person name="Yang X."/>
            <person name="Jeffery I.B."/>
            <person name="Cooney J.C."/>
            <person name="Kagawa T.F."/>
            <person name="Liu W."/>
            <person name="Song Y."/>
            <person name="Salvetti E."/>
            <person name="Wrobel A."/>
            <person name="Rasinkangas P."/>
            <person name="Parkhill J."/>
            <person name="Rea M.C."/>
            <person name="O'Sullivan O."/>
            <person name="Ritari J."/>
            <person name="Douillard F.P."/>
            <person name="Paul Ross R."/>
            <person name="Yang R."/>
            <person name="Briner A.E."/>
            <person name="Felis G.E."/>
            <person name="de Vos W.M."/>
            <person name="Barrangou R."/>
            <person name="Klaenhammer T.R."/>
            <person name="Caufield P.W."/>
            <person name="Cui Y."/>
            <person name="Zhang H."/>
            <person name="O'Toole P.W."/>
        </authorList>
    </citation>
    <scope>NUCLEOTIDE SEQUENCE [LARGE SCALE GENOMIC DNA]</scope>
    <source>
        <strain evidence="1 2">DSM 23829</strain>
    </source>
</reference>
<protein>
    <submittedName>
        <fullName evidence="1">Uncharacterized protein</fullName>
    </submittedName>
</protein>
<sequence>MKNIDKKSLLIAPMAIMIFGGSLSSKTIKADEANWSQQEQQKNDKQRINDFKNKYNDASLEILASQYEQVLSNQVNKSINGINDRYSRLKSQIDSINKDKYFFENFDSNTENRDDMNELSNKVYSINIYYLSGTMKKVDSLKNYINNIMVHSNLNKQQIEYSKKGALDICNEVLNNLESEYNDNTLRNNIIKLQN</sequence>
<gene>
    <name evidence="1" type="ORF">FD06_GL000729</name>
</gene>
<comment type="caution">
    <text evidence="1">The sequence shown here is derived from an EMBL/GenBank/DDBJ whole genome shotgun (WGS) entry which is preliminary data.</text>
</comment>
<dbReference type="Proteomes" id="UP000052012">
    <property type="component" value="Unassembled WGS sequence"/>
</dbReference>
<proteinExistence type="predicted"/>
<dbReference type="EMBL" id="AYYQ01000036">
    <property type="protein sequence ID" value="KRM67578.1"/>
    <property type="molecule type" value="Genomic_DNA"/>
</dbReference>